<evidence type="ECO:0000256" key="1">
    <source>
        <dbReference type="SAM" id="SignalP"/>
    </source>
</evidence>
<proteinExistence type="predicted"/>
<gene>
    <name evidence="2" type="ORF">GCM10009606_23030</name>
</gene>
<dbReference type="SUPFAM" id="SSF53474">
    <property type="entry name" value="alpha/beta-Hydrolases"/>
    <property type="match status" value="1"/>
</dbReference>
<dbReference type="InterPro" id="IPR029058">
    <property type="entry name" value="AB_hydrolase_fold"/>
</dbReference>
<dbReference type="Proteomes" id="UP001499979">
    <property type="component" value="Unassembled WGS sequence"/>
</dbReference>
<dbReference type="Pfam" id="PF01674">
    <property type="entry name" value="Lipase_2"/>
    <property type="match status" value="1"/>
</dbReference>
<protein>
    <submittedName>
        <fullName evidence="2">Alpha/beta fold hydrolase</fullName>
    </submittedName>
</protein>
<evidence type="ECO:0000313" key="3">
    <source>
        <dbReference type="Proteomes" id="UP001499979"/>
    </source>
</evidence>
<dbReference type="PANTHER" id="PTHR32015">
    <property type="entry name" value="FASTING INDUCED LIPASE"/>
    <property type="match status" value="1"/>
</dbReference>
<dbReference type="RefSeq" id="WP_343907678.1">
    <property type="nucleotide sequence ID" value="NZ_BAAAJE010000008.1"/>
</dbReference>
<keyword evidence="2" id="KW-0378">Hydrolase</keyword>
<dbReference type="InterPro" id="IPR002918">
    <property type="entry name" value="Lipase_EstA/Esterase_EstB"/>
</dbReference>
<dbReference type="GO" id="GO:0016787">
    <property type="term" value="F:hydrolase activity"/>
    <property type="evidence" value="ECO:0007669"/>
    <property type="project" value="UniProtKB-KW"/>
</dbReference>
<feature type="signal peptide" evidence="1">
    <location>
        <begin position="1"/>
        <end position="27"/>
    </location>
</feature>
<sequence length="277" mass="29210">MRRLLPALLVPLLVVLGLTSVAQPAGADGVPLPTNPFGEPTGANDWSCTPTAARPEPVVIVHGTFGDRKSLLDDLSAAMVDDGFCVFSLDYGNRGTQDIRKSARQLKRFVAKVLDATGAAKVSMVGHSQGGMMPRYYVKFLGGDAYVDDLVGLSPSNHGTTVVGSSDNPLTGGFCTSCNQQAAGSPFLTRLNAGDETPGDVSYTQITTRYDEVVVPYTSAYLAEGPRTTNVTIQDSCSADTAEHVFIPMSRTAIQWVLNALERPGPADPGFTPACAP</sequence>
<reference evidence="3" key="1">
    <citation type="journal article" date="2019" name="Int. J. Syst. Evol. Microbiol.">
        <title>The Global Catalogue of Microorganisms (GCM) 10K type strain sequencing project: providing services to taxonomists for standard genome sequencing and annotation.</title>
        <authorList>
            <consortium name="The Broad Institute Genomics Platform"/>
            <consortium name="The Broad Institute Genome Sequencing Center for Infectious Disease"/>
            <person name="Wu L."/>
            <person name="Ma J."/>
        </authorList>
    </citation>
    <scope>NUCLEOTIDE SEQUENCE [LARGE SCALE GENOMIC DNA]</scope>
    <source>
        <strain evidence="3">JCM 11813</strain>
    </source>
</reference>
<name>A0ABP4EY96_9ACTN</name>
<comment type="caution">
    <text evidence="2">The sequence shown here is derived from an EMBL/GenBank/DDBJ whole genome shotgun (WGS) entry which is preliminary data.</text>
</comment>
<keyword evidence="3" id="KW-1185">Reference proteome</keyword>
<evidence type="ECO:0000313" key="2">
    <source>
        <dbReference type="EMBL" id="GAA1142864.1"/>
    </source>
</evidence>
<dbReference type="PANTHER" id="PTHR32015:SF1">
    <property type="entry name" value="LIPASE"/>
    <property type="match status" value="1"/>
</dbReference>
<keyword evidence="1" id="KW-0732">Signal</keyword>
<accession>A0ABP4EY96</accession>
<organism evidence="2 3">
    <name type="scientific">Nocardioides aquiterrae</name>
    <dbReference type="NCBI Taxonomy" id="203799"/>
    <lineage>
        <taxon>Bacteria</taxon>
        <taxon>Bacillati</taxon>
        <taxon>Actinomycetota</taxon>
        <taxon>Actinomycetes</taxon>
        <taxon>Propionibacteriales</taxon>
        <taxon>Nocardioidaceae</taxon>
        <taxon>Nocardioides</taxon>
    </lineage>
</organism>
<dbReference type="EMBL" id="BAAAJE010000008">
    <property type="protein sequence ID" value="GAA1142864.1"/>
    <property type="molecule type" value="Genomic_DNA"/>
</dbReference>
<dbReference type="Gene3D" id="3.40.50.1820">
    <property type="entry name" value="alpha/beta hydrolase"/>
    <property type="match status" value="1"/>
</dbReference>
<feature type="chain" id="PRO_5045434364" evidence="1">
    <location>
        <begin position="28"/>
        <end position="277"/>
    </location>
</feature>